<dbReference type="GO" id="GO:0005759">
    <property type="term" value="C:mitochondrial matrix"/>
    <property type="evidence" value="ECO:0007669"/>
    <property type="project" value="TreeGrafter"/>
</dbReference>
<dbReference type="InterPro" id="IPR057460">
    <property type="entry name" value="CAF17_C"/>
</dbReference>
<name>A0A9P0PGM5_ACAOB</name>
<comment type="caution">
    <text evidence="6">The sequence shown here is derived from an EMBL/GenBank/DDBJ whole genome shotgun (WGS) entry which is preliminary data.</text>
</comment>
<dbReference type="PANTHER" id="PTHR22602:SF0">
    <property type="entry name" value="TRANSFERASE CAF17, MITOCHONDRIAL-RELATED"/>
    <property type="match status" value="1"/>
</dbReference>
<keyword evidence="3" id="KW-0496">Mitochondrion</keyword>
<dbReference type="InterPro" id="IPR017703">
    <property type="entry name" value="YgfZ/GCV_T_CS"/>
</dbReference>
<protein>
    <recommendedName>
        <fullName evidence="8">Aminomethyltransferase folate-binding domain-containing protein</fullName>
    </recommendedName>
</protein>
<evidence type="ECO:0000256" key="2">
    <source>
        <dbReference type="ARBA" id="ARBA00022946"/>
    </source>
</evidence>
<proteinExistence type="predicted"/>
<dbReference type="Proteomes" id="UP001152888">
    <property type="component" value="Unassembled WGS sequence"/>
</dbReference>
<dbReference type="Pfam" id="PF25455">
    <property type="entry name" value="Beta-barrel_CAF17_C"/>
    <property type="match status" value="1"/>
</dbReference>
<evidence type="ECO:0000313" key="7">
    <source>
        <dbReference type="Proteomes" id="UP001152888"/>
    </source>
</evidence>
<reference evidence="6" key="1">
    <citation type="submission" date="2022-03" db="EMBL/GenBank/DDBJ databases">
        <authorList>
            <person name="Sayadi A."/>
        </authorList>
    </citation>
    <scope>NUCLEOTIDE SEQUENCE</scope>
</reference>
<dbReference type="OrthoDB" id="191995at2759"/>
<evidence type="ECO:0000256" key="1">
    <source>
        <dbReference type="ARBA" id="ARBA00004173"/>
    </source>
</evidence>
<keyword evidence="2" id="KW-0809">Transit peptide</keyword>
<sequence>MLRKIGQFISYRQYCKTTHKEPVLELLDRTVIRLSGEGVADYLQGLITNDISHLSKSPTGSLYAMLLNTKGRVLYDTIVYKTSDKVFLVECEKSAVDSVLRHLKMYKVRRKIDIDNLQDVYNVHALVNTGGSIKSNVSEKDVHIFKDPRVQELGYRVISENSISVNDSIFKLYNCSVSEQKGFYRYHRYNLGIGEGTQDHPPGNSLPLECNCDYLHGISFHKGCYIGQELTARTHHTGVVRKRLMPLCFSKVPSEYPKEDAIIHETKNLGKLRGIEGDVGLGLLRIEQTSKLEQIPVGDGLAKVKKPHWWPIEAVKNKALLQR</sequence>
<feature type="domain" description="GCVT N-terminal" evidence="4">
    <location>
        <begin position="32"/>
        <end position="125"/>
    </location>
</feature>
<dbReference type="Gene3D" id="3.30.1360.120">
    <property type="entry name" value="Probable tRNA modification gtpase trme, domain 1"/>
    <property type="match status" value="1"/>
</dbReference>
<organism evidence="6 7">
    <name type="scientific">Acanthoscelides obtectus</name>
    <name type="common">Bean weevil</name>
    <name type="synonym">Bruchus obtectus</name>
    <dbReference type="NCBI Taxonomy" id="200917"/>
    <lineage>
        <taxon>Eukaryota</taxon>
        <taxon>Metazoa</taxon>
        <taxon>Ecdysozoa</taxon>
        <taxon>Arthropoda</taxon>
        <taxon>Hexapoda</taxon>
        <taxon>Insecta</taxon>
        <taxon>Pterygota</taxon>
        <taxon>Neoptera</taxon>
        <taxon>Endopterygota</taxon>
        <taxon>Coleoptera</taxon>
        <taxon>Polyphaga</taxon>
        <taxon>Cucujiformia</taxon>
        <taxon>Chrysomeloidea</taxon>
        <taxon>Chrysomelidae</taxon>
        <taxon>Bruchinae</taxon>
        <taxon>Bruchini</taxon>
        <taxon>Acanthoscelides</taxon>
    </lineage>
</organism>
<dbReference type="InterPro" id="IPR006222">
    <property type="entry name" value="GCVT_N"/>
</dbReference>
<evidence type="ECO:0000259" key="5">
    <source>
        <dbReference type="Pfam" id="PF25455"/>
    </source>
</evidence>
<evidence type="ECO:0000259" key="4">
    <source>
        <dbReference type="Pfam" id="PF01571"/>
    </source>
</evidence>
<dbReference type="PANTHER" id="PTHR22602">
    <property type="entry name" value="TRANSFERASE CAF17, MITOCHONDRIAL-RELATED"/>
    <property type="match status" value="1"/>
</dbReference>
<evidence type="ECO:0000313" key="6">
    <source>
        <dbReference type="EMBL" id="CAH1979931.1"/>
    </source>
</evidence>
<gene>
    <name evidence="6" type="ORF">ACAOBT_LOCUS13717</name>
</gene>
<comment type="subcellular location">
    <subcellularLocation>
        <location evidence="1">Mitochondrion</location>
    </subcellularLocation>
</comment>
<evidence type="ECO:0008006" key="8">
    <source>
        <dbReference type="Google" id="ProtNLM"/>
    </source>
</evidence>
<dbReference type="InterPro" id="IPR027266">
    <property type="entry name" value="TrmE/GcvT-like"/>
</dbReference>
<dbReference type="NCBIfam" id="TIGR03317">
    <property type="entry name" value="ygfZ_signature"/>
    <property type="match status" value="1"/>
</dbReference>
<dbReference type="EMBL" id="CAKOFQ010006887">
    <property type="protein sequence ID" value="CAH1979931.1"/>
    <property type="molecule type" value="Genomic_DNA"/>
</dbReference>
<evidence type="ECO:0000256" key="3">
    <source>
        <dbReference type="ARBA" id="ARBA00023128"/>
    </source>
</evidence>
<dbReference type="AlphaFoldDB" id="A0A9P0PGM5"/>
<dbReference type="GO" id="GO:0016226">
    <property type="term" value="P:iron-sulfur cluster assembly"/>
    <property type="evidence" value="ECO:0007669"/>
    <property type="project" value="TreeGrafter"/>
</dbReference>
<keyword evidence="7" id="KW-1185">Reference proteome</keyword>
<dbReference type="InterPro" id="IPR045179">
    <property type="entry name" value="YgfZ/GcvT"/>
</dbReference>
<feature type="domain" description="CAF17 C-terminal" evidence="5">
    <location>
        <begin position="241"/>
        <end position="311"/>
    </location>
</feature>
<accession>A0A9P0PGM5</accession>
<dbReference type="Pfam" id="PF01571">
    <property type="entry name" value="GCV_T"/>
    <property type="match status" value="1"/>
</dbReference>
<dbReference type="SUPFAM" id="SSF103025">
    <property type="entry name" value="Folate-binding domain"/>
    <property type="match status" value="1"/>
</dbReference>